<evidence type="ECO:0000313" key="3">
    <source>
        <dbReference type="Proteomes" id="UP000078340"/>
    </source>
</evidence>
<proteinExistence type="predicted"/>
<protein>
    <recommendedName>
        <fullName evidence="1">DUF7605 domain-containing protein</fullName>
    </recommendedName>
</protein>
<evidence type="ECO:0000313" key="2">
    <source>
        <dbReference type="EMBL" id="OAQ89902.1"/>
    </source>
</evidence>
<dbReference type="OMA" id="ENWNANI"/>
<reference evidence="2 3" key="1">
    <citation type="submission" date="2016-02" db="EMBL/GenBank/DDBJ databases">
        <title>Biosynthesis of antibiotic leucinostatins and their inhibition on Phytophthora in bio-control Purpureocillium lilacinum.</title>
        <authorList>
            <person name="Wang G."/>
            <person name="Liu Z."/>
            <person name="Lin R."/>
            <person name="Li E."/>
            <person name="Mao Z."/>
            <person name="Ling J."/>
            <person name="Yin W."/>
            <person name="Xie B."/>
        </authorList>
    </citation>
    <scope>NUCLEOTIDE SEQUENCE [LARGE SCALE GENOMIC DNA]</scope>
    <source>
        <strain evidence="2">PLFJ-1</strain>
    </source>
</reference>
<gene>
    <name evidence="2" type="ORF">VFPFJ_06316</name>
</gene>
<dbReference type="InterPro" id="IPR056024">
    <property type="entry name" value="DUF7605"/>
</dbReference>
<sequence length="410" mass="47008">MPLEWEQSGIQKLKVGVVCTKSEVSFTRHPPVFCGPGKIISPETMKHLDEEIESAKSCGDRLRKKSAKKQQLALVRARAQHVKANLQRIYASKMDGRELQVFCVSNTWYEKYCPKGNQELVQGSGIPDLRRFCHTVAADMHLNEAKQFLRSRLLGLLESLDLYVRSKMAVITQSDQASKARASRESLSKHLDSVAQEVRPSTWDHRNYTQCCLRNVQNVALTDKFRCDFRSCFEEQILRYANWLRLKVEGDSTGRQRRPKKERNGITEEYVLTFTQTETSQTSPNNHVEGAADPVSAGQINAWCLHNGHHQTAGKARENWNANIIWKMRTELETQWELLEEEAVDVFSAVLEGSRRQLESVKENEAPRDCASPLVSSIDCQLQLLEYELKRLQRDFVEEVKYDSSQTIAY</sequence>
<comment type="caution">
    <text evidence="2">The sequence shown here is derived from an EMBL/GenBank/DDBJ whole genome shotgun (WGS) entry which is preliminary data.</text>
</comment>
<organism evidence="2 3">
    <name type="scientific">Purpureocillium lilacinum</name>
    <name type="common">Paecilomyces lilacinus</name>
    <dbReference type="NCBI Taxonomy" id="33203"/>
    <lineage>
        <taxon>Eukaryota</taxon>
        <taxon>Fungi</taxon>
        <taxon>Dikarya</taxon>
        <taxon>Ascomycota</taxon>
        <taxon>Pezizomycotina</taxon>
        <taxon>Sordariomycetes</taxon>
        <taxon>Hypocreomycetidae</taxon>
        <taxon>Hypocreales</taxon>
        <taxon>Ophiocordycipitaceae</taxon>
        <taxon>Purpureocillium</taxon>
    </lineage>
</organism>
<accession>A0A179HJ15</accession>
<dbReference type="Pfam" id="PF24564">
    <property type="entry name" value="DUF7605"/>
    <property type="match status" value="1"/>
</dbReference>
<dbReference type="Proteomes" id="UP000078340">
    <property type="component" value="Unassembled WGS sequence"/>
</dbReference>
<name>A0A179HJ15_PURLI</name>
<feature type="domain" description="DUF7605" evidence="1">
    <location>
        <begin position="297"/>
        <end position="401"/>
    </location>
</feature>
<dbReference type="EMBL" id="LSBI01000005">
    <property type="protein sequence ID" value="OAQ89902.1"/>
    <property type="molecule type" value="Genomic_DNA"/>
</dbReference>
<dbReference type="AlphaFoldDB" id="A0A179HJ15"/>
<evidence type="ECO:0000259" key="1">
    <source>
        <dbReference type="Pfam" id="PF24564"/>
    </source>
</evidence>